<name>A0A6J3MAG6_9PEZI</name>
<feature type="region of interest" description="Disordered" evidence="1">
    <location>
        <begin position="36"/>
        <end position="123"/>
    </location>
</feature>
<dbReference type="RefSeq" id="XP_033462052.1">
    <property type="nucleotide sequence ID" value="XM_033604182.1"/>
</dbReference>
<evidence type="ECO:0008006" key="5">
    <source>
        <dbReference type="Google" id="ProtNLM"/>
    </source>
</evidence>
<reference evidence="4" key="1">
    <citation type="submission" date="2020-01" db="EMBL/GenBank/DDBJ databases">
        <authorList>
            <consortium name="DOE Joint Genome Institute"/>
            <person name="Haridas S."/>
            <person name="Albert R."/>
            <person name="Binder M."/>
            <person name="Bloem J."/>
            <person name="Labutti K."/>
            <person name="Salamov A."/>
            <person name="Andreopoulos B."/>
            <person name="Baker S.E."/>
            <person name="Barry K."/>
            <person name="Bills G."/>
            <person name="Bluhm B.H."/>
            <person name="Cannon C."/>
            <person name="Castanera R."/>
            <person name="Culley D.E."/>
            <person name="Daum C."/>
            <person name="Ezra D."/>
            <person name="Gonzalez J.B."/>
            <person name="Henrissat B."/>
            <person name="Kuo A."/>
            <person name="Liang C."/>
            <person name="Lipzen A."/>
            <person name="Lutzoni F."/>
            <person name="Magnuson J."/>
            <person name="Mondo S."/>
            <person name="Nolan M."/>
            <person name="Ohm R."/>
            <person name="Pangilinan J."/>
            <person name="Park H.-J."/>
            <person name="Ramirez L."/>
            <person name="Alfaro M."/>
            <person name="Sun H."/>
            <person name="Tritt A."/>
            <person name="Yoshinaga Y."/>
            <person name="Zwiers L.-H."/>
            <person name="Turgeon B.G."/>
            <person name="Goodwin S.B."/>
            <person name="Spatafora J.W."/>
            <person name="Crous P.W."/>
            <person name="Grigoriev I.V."/>
        </authorList>
    </citation>
    <scope>NUCLEOTIDE SEQUENCE</scope>
    <source>
        <strain evidence="4">CBS 342.82</strain>
    </source>
</reference>
<dbReference type="Proteomes" id="UP000504637">
    <property type="component" value="Unplaced"/>
</dbReference>
<evidence type="ECO:0000256" key="2">
    <source>
        <dbReference type="SAM" id="SignalP"/>
    </source>
</evidence>
<protein>
    <recommendedName>
        <fullName evidence="5">Glycosyltransferase family 90 protein</fullName>
    </recommendedName>
</protein>
<dbReference type="OrthoDB" id="2522565at2759"/>
<keyword evidence="2" id="KW-0732">Signal</keyword>
<proteinExistence type="predicted"/>
<keyword evidence="3" id="KW-1185">Reference proteome</keyword>
<feature type="signal peptide" evidence="2">
    <location>
        <begin position="1"/>
        <end position="18"/>
    </location>
</feature>
<evidence type="ECO:0000313" key="4">
    <source>
        <dbReference type="RefSeq" id="XP_033462052.1"/>
    </source>
</evidence>
<organism evidence="4">
    <name type="scientific">Dissoconium aciculare CBS 342.82</name>
    <dbReference type="NCBI Taxonomy" id="1314786"/>
    <lineage>
        <taxon>Eukaryota</taxon>
        <taxon>Fungi</taxon>
        <taxon>Dikarya</taxon>
        <taxon>Ascomycota</taxon>
        <taxon>Pezizomycotina</taxon>
        <taxon>Dothideomycetes</taxon>
        <taxon>Dothideomycetidae</taxon>
        <taxon>Mycosphaerellales</taxon>
        <taxon>Dissoconiaceae</taxon>
        <taxon>Dissoconium</taxon>
    </lineage>
</organism>
<dbReference type="GeneID" id="54361982"/>
<sequence length="546" mass="62255">MVPILGIVLLLFVIGTLYRSPQLPGDSIDYLRKFGSDRSSSKSHQQTGYDDAPDFAQGGSYTEDGTAADPLHPEHPVANPNPLPGGDAHKAEHTTTSTTTSRGVPATKTADASSTEETGDAPKQEKVAFNYGEVHHADLTKPAWKPGDPKPDNYWTDAPRREIRSKLKPDGSYWKVDMRSYRGINPNVIPDPKYLDRYLIVAQQHQDTHENIVWHTELTCRAKFESNGDLKCVQEPMILPIAMTRTDKCENTDFPFITMNIGPHDARLFNGPDRPYVMWGAQSKHVCFGQWLQDYRPMTDWMANYTYDTIPKNNDFEMATDLQRPPPYGQVEKNWFMFWDADNATYLHYHVYPRRIFARLHLDGSVGPDLAPAAYEHDDKCWAKHIELAPVQDIQADDHLHQATNSLKITMCHKKTDPDCKPRDDNTFLMTVFQHKVSRMFHAMYDPYVMLWETKAPFKLHGMSKVPFWIHGRSDNITKAAHDIDLKAVADQSEQFYITSFNWKDVGKMYHGYLDDDVIVAFGIEDYQAAGIDVGIEELIGDYFTC</sequence>
<accession>A0A6J3MAG6</accession>
<reference evidence="4" key="3">
    <citation type="submission" date="2025-08" db="UniProtKB">
        <authorList>
            <consortium name="RefSeq"/>
        </authorList>
    </citation>
    <scope>IDENTIFICATION</scope>
    <source>
        <strain evidence="4">CBS 342.82</strain>
    </source>
</reference>
<dbReference type="AlphaFoldDB" id="A0A6J3MAG6"/>
<evidence type="ECO:0000313" key="3">
    <source>
        <dbReference type="Proteomes" id="UP000504637"/>
    </source>
</evidence>
<feature type="chain" id="PRO_5026799513" description="Glycosyltransferase family 90 protein" evidence="2">
    <location>
        <begin position="19"/>
        <end position="546"/>
    </location>
</feature>
<gene>
    <name evidence="4" type="ORF">K489DRAFT_377554</name>
</gene>
<reference evidence="4" key="2">
    <citation type="submission" date="2020-04" db="EMBL/GenBank/DDBJ databases">
        <authorList>
            <consortium name="NCBI Genome Project"/>
        </authorList>
    </citation>
    <scope>NUCLEOTIDE SEQUENCE</scope>
    <source>
        <strain evidence="4">CBS 342.82</strain>
    </source>
</reference>
<evidence type="ECO:0000256" key="1">
    <source>
        <dbReference type="SAM" id="MobiDB-lite"/>
    </source>
</evidence>